<protein>
    <submittedName>
        <fullName evidence="5">FHA domain-containing protein</fullName>
    </submittedName>
</protein>
<keyword evidence="3" id="KW-1133">Transmembrane helix</keyword>
<organism evidence="5 6">
    <name type="scientific">Demequina zhanjiangensis</name>
    <dbReference type="NCBI Taxonomy" id="3051659"/>
    <lineage>
        <taxon>Bacteria</taxon>
        <taxon>Bacillati</taxon>
        <taxon>Actinomycetota</taxon>
        <taxon>Actinomycetes</taxon>
        <taxon>Micrococcales</taxon>
        <taxon>Demequinaceae</taxon>
        <taxon>Demequina</taxon>
    </lineage>
</organism>
<proteinExistence type="predicted"/>
<feature type="domain" description="FHA" evidence="4">
    <location>
        <begin position="393"/>
        <end position="446"/>
    </location>
</feature>
<evidence type="ECO:0000313" key="6">
    <source>
        <dbReference type="Proteomes" id="UP001172738"/>
    </source>
</evidence>
<dbReference type="InterPro" id="IPR000253">
    <property type="entry name" value="FHA_dom"/>
</dbReference>
<feature type="compositionally biased region" description="Acidic residues" evidence="2">
    <location>
        <begin position="169"/>
        <end position="178"/>
    </location>
</feature>
<dbReference type="Pfam" id="PF00498">
    <property type="entry name" value="FHA"/>
    <property type="match status" value="1"/>
</dbReference>
<dbReference type="CDD" id="cd00060">
    <property type="entry name" value="FHA"/>
    <property type="match status" value="1"/>
</dbReference>
<feature type="transmembrane region" description="Helical" evidence="3">
    <location>
        <begin position="95"/>
        <end position="118"/>
    </location>
</feature>
<evidence type="ECO:0000256" key="2">
    <source>
        <dbReference type="SAM" id="MobiDB-lite"/>
    </source>
</evidence>
<reference evidence="5" key="1">
    <citation type="submission" date="2023-06" db="EMBL/GenBank/DDBJ databases">
        <title>SYSU T00b26.</title>
        <authorList>
            <person name="Gao L."/>
            <person name="Fang B.-Z."/>
            <person name="Li W.-J."/>
        </authorList>
    </citation>
    <scope>NUCLEOTIDE SEQUENCE</scope>
    <source>
        <strain evidence="5">SYSU T00b26</strain>
    </source>
</reference>
<dbReference type="InterPro" id="IPR008984">
    <property type="entry name" value="SMAD_FHA_dom_sf"/>
</dbReference>
<feature type="region of interest" description="Disordered" evidence="2">
    <location>
        <begin position="168"/>
        <end position="335"/>
    </location>
</feature>
<keyword evidence="1" id="KW-0597">Phosphoprotein</keyword>
<feature type="compositionally biased region" description="Pro residues" evidence="2">
    <location>
        <begin position="257"/>
        <end position="267"/>
    </location>
</feature>
<feature type="transmembrane region" description="Helical" evidence="3">
    <location>
        <begin position="6"/>
        <end position="29"/>
    </location>
</feature>
<dbReference type="SMART" id="SM00240">
    <property type="entry name" value="FHA"/>
    <property type="match status" value="1"/>
</dbReference>
<keyword evidence="3" id="KW-0472">Membrane</keyword>
<evidence type="ECO:0000256" key="1">
    <source>
        <dbReference type="ARBA" id="ARBA00022553"/>
    </source>
</evidence>
<dbReference type="PROSITE" id="PS50006">
    <property type="entry name" value="FHA_DOMAIN"/>
    <property type="match status" value="1"/>
</dbReference>
<accession>A0ABT8FZT0</accession>
<dbReference type="Proteomes" id="UP001172738">
    <property type="component" value="Unassembled WGS sequence"/>
</dbReference>
<gene>
    <name evidence="5" type="ORF">QQX04_04880</name>
</gene>
<evidence type="ECO:0000313" key="5">
    <source>
        <dbReference type="EMBL" id="MDN4472323.1"/>
    </source>
</evidence>
<dbReference type="RefSeq" id="WP_301126784.1">
    <property type="nucleotide sequence ID" value="NZ_JAUHPV010000002.1"/>
</dbReference>
<keyword evidence="3" id="KW-0812">Transmembrane</keyword>
<comment type="caution">
    <text evidence="5">The sequence shown here is derived from an EMBL/GenBank/DDBJ whole genome shotgun (WGS) entry which is preliminary data.</text>
</comment>
<feature type="compositionally biased region" description="Basic and acidic residues" evidence="2">
    <location>
        <begin position="200"/>
        <end position="210"/>
    </location>
</feature>
<dbReference type="SUPFAM" id="SSF49879">
    <property type="entry name" value="SMAD/FHA domain"/>
    <property type="match status" value="1"/>
</dbReference>
<feature type="transmembrane region" description="Helical" evidence="3">
    <location>
        <begin position="130"/>
        <end position="151"/>
    </location>
</feature>
<name>A0ABT8FZT0_9MICO</name>
<dbReference type="EMBL" id="JAUHPV010000002">
    <property type="protein sequence ID" value="MDN4472323.1"/>
    <property type="molecule type" value="Genomic_DNA"/>
</dbReference>
<dbReference type="Gene3D" id="2.60.200.20">
    <property type="match status" value="1"/>
</dbReference>
<sequence length="482" mass="50252">MGDDAAYAVAFLTGLGLFLAGYVLMGFGLGAALRQLGRPVGPAWIPVARWVAAARAADGSAVATGTVRSLEAAGVLAAAGVIGALAVGADLPRAAWVLPLLVAAPFAVAGWILWILHAGWLSARLRVPRGLVVVAAIAPPVWGFVAASMAARDVRPITGAIPIVSEASSADDSDDLDAEAPTITQPVMAPLSTPLPVRKTAGDEKSRSEAFVRQQSPATAVAPSPRLAPPAAVPAAIPSRQLFEETPVTTPSDPDRPMPWSPPPSSPTPAAEQPHVAPTQPVSPYERPAEVTGADELATAGMPTLGDDDQSGRDTGKRMPDPLPGPPPASQEETPAWKGVFDDATIAALLNSGFGDEDEDDDLDQTRVSPRRREPWELVTRDGVTYALTSAVTIVGRIGGRPGADGAARIDIADPTRTMSKTHARLVWIDGLWMVEDLGSTNGTLLVDSHGRETVVPPHAPTPLVGRVMFGDFEMVLRRVGD</sequence>
<evidence type="ECO:0000259" key="4">
    <source>
        <dbReference type="PROSITE" id="PS50006"/>
    </source>
</evidence>
<feature type="compositionally biased region" description="Basic and acidic residues" evidence="2">
    <location>
        <begin position="310"/>
        <end position="320"/>
    </location>
</feature>
<keyword evidence="6" id="KW-1185">Reference proteome</keyword>
<evidence type="ECO:0000256" key="3">
    <source>
        <dbReference type="SAM" id="Phobius"/>
    </source>
</evidence>